<dbReference type="OrthoDB" id="823268at2"/>
<name>A0A110B129_9SPHI</name>
<dbReference type="NCBIfam" id="TIGR00277">
    <property type="entry name" value="HDIG"/>
    <property type="match status" value="1"/>
</dbReference>
<evidence type="ECO:0000313" key="1">
    <source>
        <dbReference type="EMBL" id="BAU52650.1"/>
    </source>
</evidence>
<dbReference type="InterPro" id="IPR006674">
    <property type="entry name" value="HD_domain"/>
</dbReference>
<dbReference type="AlphaFoldDB" id="A0A110B129"/>
<dbReference type="SUPFAM" id="SSF109604">
    <property type="entry name" value="HD-domain/PDEase-like"/>
    <property type="match status" value="1"/>
</dbReference>
<dbReference type="PANTHER" id="PTHR40202">
    <property type="match status" value="1"/>
</dbReference>
<dbReference type="InterPro" id="IPR052567">
    <property type="entry name" value="OP_Dioxygenase"/>
</dbReference>
<proteinExistence type="predicted"/>
<dbReference type="InterPro" id="IPR003607">
    <property type="entry name" value="HD/PDEase_dom"/>
</dbReference>
<accession>A0A110B129</accession>
<dbReference type="Pfam" id="PF01966">
    <property type="entry name" value="HD"/>
    <property type="match status" value="1"/>
</dbReference>
<keyword evidence="2" id="KW-1185">Reference proteome</keyword>
<protein>
    <submittedName>
        <fullName evidence="1">HD domain protein</fullName>
    </submittedName>
</protein>
<dbReference type="KEGG" id="mgot:MgSA37_00812"/>
<evidence type="ECO:0000313" key="2">
    <source>
        <dbReference type="Proteomes" id="UP000218263"/>
    </source>
</evidence>
<dbReference type="InterPro" id="IPR017670">
    <property type="entry name" value="Phosphonate_degrad-assoc"/>
</dbReference>
<dbReference type="RefSeq" id="WP_096349951.1">
    <property type="nucleotide sequence ID" value="NZ_AP017313.1"/>
</dbReference>
<reference evidence="1 2" key="1">
    <citation type="submission" date="2015-12" db="EMBL/GenBank/DDBJ databases">
        <title>Genome sequence of Mucilaginibacter gotjawali.</title>
        <authorList>
            <person name="Lee J.S."/>
            <person name="Lee K.C."/>
            <person name="Kim K.K."/>
            <person name="Lee B.W."/>
        </authorList>
    </citation>
    <scope>NUCLEOTIDE SEQUENCE [LARGE SCALE GENOMIC DNA]</scope>
    <source>
        <strain evidence="1 2">SA3-7</strain>
    </source>
</reference>
<dbReference type="PANTHER" id="PTHR40202:SF1">
    <property type="entry name" value="HD DOMAIN-CONTAINING PROTEIN"/>
    <property type="match status" value="1"/>
</dbReference>
<dbReference type="EMBL" id="AP017313">
    <property type="protein sequence ID" value="BAU52650.1"/>
    <property type="molecule type" value="Genomic_DNA"/>
</dbReference>
<sequence length="196" mass="21968">MSPTINPEAVVNEVFSLYEKHGDEDYIGEPVSQLEHMSQAARLAEEEGYDDEVILAAFFHDIGHLCAGAGQTESMDGMGNMDHEKLGADYLLAHGFSERIAELVQAHVIAKRYLTYRYAEYYNKLSPASKVTLEFQGGMMSPEEAAAFEQKPDLDLIIRLRYWDDMAKETDVAVNNIGHLKMLALDHLTNRAANKV</sequence>
<dbReference type="InterPro" id="IPR006675">
    <property type="entry name" value="HDIG_dom"/>
</dbReference>
<organism evidence="1 2">
    <name type="scientific">Mucilaginibacter gotjawali</name>
    <dbReference type="NCBI Taxonomy" id="1550579"/>
    <lineage>
        <taxon>Bacteria</taxon>
        <taxon>Pseudomonadati</taxon>
        <taxon>Bacteroidota</taxon>
        <taxon>Sphingobacteriia</taxon>
        <taxon>Sphingobacteriales</taxon>
        <taxon>Sphingobacteriaceae</taxon>
        <taxon>Mucilaginibacter</taxon>
    </lineage>
</organism>
<gene>
    <name evidence="1" type="ORF">MgSA37_00812</name>
</gene>
<dbReference type="CDD" id="cd00077">
    <property type="entry name" value="HDc"/>
    <property type="match status" value="1"/>
</dbReference>
<dbReference type="Proteomes" id="UP000218263">
    <property type="component" value="Chromosome"/>
</dbReference>
<dbReference type="NCBIfam" id="TIGR03276">
    <property type="entry name" value="Phn-HD"/>
    <property type="match status" value="1"/>
</dbReference>
<dbReference type="Gene3D" id="1.10.3210.10">
    <property type="entry name" value="Hypothetical protein af1432"/>
    <property type="match status" value="1"/>
</dbReference>